<name>A0ABV8GEJ7_9ACTN</name>
<feature type="domain" description="DUF4387" evidence="1">
    <location>
        <begin position="11"/>
        <end position="106"/>
    </location>
</feature>
<keyword evidence="3" id="KW-1185">Reference proteome</keyword>
<sequence length="111" mass="12318">MPTTTAGARTLGELSRYIRSKNAGPFWVTVDIFFDDDAAYDCVATSGVIVPELIADMYGVRPDQVKIFFIPDLQVVKVSYPRKTPQGSVGDRDMHAAQQFIPLQTVEIPVR</sequence>
<evidence type="ECO:0000313" key="2">
    <source>
        <dbReference type="EMBL" id="MFC4011334.1"/>
    </source>
</evidence>
<gene>
    <name evidence="2" type="ORF">ACFOY2_29185</name>
</gene>
<protein>
    <submittedName>
        <fullName evidence="2">DUF4387 domain-containing protein</fullName>
    </submittedName>
</protein>
<comment type="caution">
    <text evidence="2">The sequence shown here is derived from an EMBL/GenBank/DDBJ whole genome shotgun (WGS) entry which is preliminary data.</text>
</comment>
<dbReference type="Pfam" id="PF14330">
    <property type="entry name" value="DUF4387"/>
    <property type="match status" value="1"/>
</dbReference>
<dbReference type="InterPro" id="IPR025496">
    <property type="entry name" value="DUF4387"/>
</dbReference>
<reference evidence="3" key="1">
    <citation type="journal article" date="2019" name="Int. J. Syst. Evol. Microbiol.">
        <title>The Global Catalogue of Microorganisms (GCM) 10K type strain sequencing project: providing services to taxonomists for standard genome sequencing and annotation.</title>
        <authorList>
            <consortium name="The Broad Institute Genomics Platform"/>
            <consortium name="The Broad Institute Genome Sequencing Center for Infectious Disease"/>
            <person name="Wu L."/>
            <person name="Ma J."/>
        </authorList>
    </citation>
    <scope>NUCLEOTIDE SEQUENCE [LARGE SCALE GENOMIC DNA]</scope>
    <source>
        <strain evidence="3">TBRC 1276</strain>
    </source>
</reference>
<evidence type="ECO:0000313" key="3">
    <source>
        <dbReference type="Proteomes" id="UP001595851"/>
    </source>
</evidence>
<organism evidence="2 3">
    <name type="scientific">Nonomuraea purpurea</name>
    <dbReference type="NCBI Taxonomy" id="1849276"/>
    <lineage>
        <taxon>Bacteria</taxon>
        <taxon>Bacillati</taxon>
        <taxon>Actinomycetota</taxon>
        <taxon>Actinomycetes</taxon>
        <taxon>Streptosporangiales</taxon>
        <taxon>Streptosporangiaceae</taxon>
        <taxon>Nonomuraea</taxon>
    </lineage>
</organism>
<dbReference type="EMBL" id="JBHSBI010000015">
    <property type="protein sequence ID" value="MFC4011334.1"/>
    <property type="molecule type" value="Genomic_DNA"/>
</dbReference>
<evidence type="ECO:0000259" key="1">
    <source>
        <dbReference type="Pfam" id="PF14330"/>
    </source>
</evidence>
<dbReference type="Proteomes" id="UP001595851">
    <property type="component" value="Unassembled WGS sequence"/>
</dbReference>
<accession>A0ABV8GEJ7</accession>
<dbReference type="RefSeq" id="WP_379531286.1">
    <property type="nucleotide sequence ID" value="NZ_JBHSBI010000015.1"/>
</dbReference>
<proteinExistence type="predicted"/>